<name>A0ABY8CWS7_9HYPH</name>
<keyword evidence="2" id="KW-1185">Reference proteome</keyword>
<evidence type="ECO:0000313" key="2">
    <source>
        <dbReference type="Proteomes" id="UP001235547"/>
    </source>
</evidence>
<organism evidence="1 2">
    <name type="scientific">Sinorhizobium numidicum</name>
    <dbReference type="NCBI Taxonomy" id="680248"/>
    <lineage>
        <taxon>Bacteria</taxon>
        <taxon>Pseudomonadati</taxon>
        <taxon>Pseudomonadota</taxon>
        <taxon>Alphaproteobacteria</taxon>
        <taxon>Hyphomicrobiales</taxon>
        <taxon>Rhizobiaceae</taxon>
        <taxon>Sinorhizobium/Ensifer group</taxon>
        <taxon>Sinorhizobium</taxon>
    </lineage>
</organism>
<dbReference type="RefSeq" id="WP_280732544.1">
    <property type="nucleotide sequence ID" value="NZ_CP120367.1"/>
</dbReference>
<proteinExistence type="predicted"/>
<gene>
    <name evidence="1" type="ORF">PYH38_000099</name>
</gene>
<evidence type="ECO:0000313" key="1">
    <source>
        <dbReference type="EMBL" id="WEX81790.1"/>
    </source>
</evidence>
<dbReference type="EMBL" id="CP120370">
    <property type="protein sequence ID" value="WEX81790.1"/>
    <property type="molecule type" value="Genomic_DNA"/>
</dbReference>
<protein>
    <submittedName>
        <fullName evidence="1">Uncharacterized protein</fullName>
    </submittedName>
</protein>
<reference evidence="1 2" key="1">
    <citation type="submission" date="2023-03" db="EMBL/GenBank/DDBJ databases">
        <authorList>
            <person name="Kaur S."/>
            <person name="Espinosa-Saiz D."/>
            <person name="Velazquez E."/>
            <person name="Menendez E."/>
            <person name="diCenzo G.C."/>
        </authorList>
    </citation>
    <scope>NUCLEOTIDE SEQUENCE [LARGE SCALE GENOMIC DNA]</scope>
    <source>
        <strain evidence="1 2">LMG 27395</strain>
    </source>
</reference>
<dbReference type="Proteomes" id="UP001235547">
    <property type="component" value="Chromosome 2"/>
</dbReference>
<accession>A0ABY8CWS7</accession>
<sequence length="42" mass="4482">MINPPVGFITPHRRSPERLDAGLGLGKDKGHLLGVKSFELAG</sequence>